<evidence type="ECO:0000256" key="1">
    <source>
        <dbReference type="ARBA" id="ARBA00022649"/>
    </source>
</evidence>
<proteinExistence type="predicted"/>
<keyword evidence="1" id="KW-1277">Toxin-antitoxin system</keyword>
<protein>
    <submittedName>
        <fullName evidence="3">Type II toxin-antitoxin system YafQ family toxin</fullName>
    </submittedName>
</protein>
<dbReference type="NCBIfam" id="TIGR02385">
    <property type="entry name" value="RelE_StbE"/>
    <property type="match status" value="1"/>
</dbReference>
<dbReference type="PANTHER" id="PTHR40588">
    <property type="entry name" value="MRNA INTERFERASE TOXIN YAFQ"/>
    <property type="match status" value="1"/>
</dbReference>
<evidence type="ECO:0000313" key="4">
    <source>
        <dbReference type="Proteomes" id="UP000256424"/>
    </source>
</evidence>
<sequence length="89" mass="10596">MYEIRILKGYKKQYKKLSIDNQILVDSIVQKLANDEPLEKKYQDHKLKGEFKDFRECHIKPDLLLVYQKQENLLILTCVSVGSHSELFR</sequence>
<reference evidence="3 4" key="1">
    <citation type="submission" date="2018-04" db="EMBL/GenBank/DDBJ databases">
        <title>Novel Campyloabacter and Helicobacter Species and Strains.</title>
        <authorList>
            <person name="Mannion A.J."/>
            <person name="Shen Z."/>
            <person name="Fox J.G."/>
        </authorList>
    </citation>
    <scope>NUCLEOTIDE SEQUENCE [LARGE SCALE GENOMIC DNA]</scope>
    <source>
        <strain evidence="3 4">MIT 97-5075</strain>
    </source>
</reference>
<dbReference type="GO" id="GO:0004521">
    <property type="term" value="F:RNA endonuclease activity"/>
    <property type="evidence" value="ECO:0007669"/>
    <property type="project" value="TreeGrafter"/>
</dbReference>
<dbReference type="InterPro" id="IPR035093">
    <property type="entry name" value="RelE/ParE_toxin_dom_sf"/>
</dbReference>
<dbReference type="Pfam" id="PF15738">
    <property type="entry name" value="YafQ_toxin"/>
    <property type="match status" value="1"/>
</dbReference>
<dbReference type="OrthoDB" id="7030467at2"/>
<gene>
    <name evidence="3" type="ORF">CQA66_08810</name>
</gene>
<dbReference type="PANTHER" id="PTHR40588:SF1">
    <property type="entry name" value="MRNA INTERFERASE TOXIN YAFQ"/>
    <property type="match status" value="1"/>
</dbReference>
<dbReference type="InterPro" id="IPR004386">
    <property type="entry name" value="Toxin_YafQ-like"/>
</dbReference>
<dbReference type="Proteomes" id="UP000256424">
    <property type="component" value="Unassembled WGS sequence"/>
</dbReference>
<dbReference type="InterPro" id="IPR007712">
    <property type="entry name" value="RelE/ParE_toxin"/>
</dbReference>
<dbReference type="Gene3D" id="3.30.2310.20">
    <property type="entry name" value="RelE-like"/>
    <property type="match status" value="1"/>
</dbReference>
<evidence type="ECO:0000313" key="3">
    <source>
        <dbReference type="EMBL" id="RDU69776.1"/>
    </source>
</evidence>
<accession>A0A3D8IXS5</accession>
<comment type="caution">
    <text evidence="3">The sequence shown here is derived from an EMBL/GenBank/DDBJ whole genome shotgun (WGS) entry which is preliminary data.</text>
</comment>
<dbReference type="GO" id="GO:0006415">
    <property type="term" value="P:translational termination"/>
    <property type="evidence" value="ECO:0007669"/>
    <property type="project" value="TreeGrafter"/>
</dbReference>
<dbReference type="EMBL" id="NXLW01000025">
    <property type="protein sequence ID" value="RDU69776.1"/>
    <property type="molecule type" value="Genomic_DNA"/>
</dbReference>
<dbReference type="PIRSF" id="PIRSF006156">
    <property type="entry name" value="YafQ"/>
    <property type="match status" value="1"/>
</dbReference>
<evidence type="ECO:0000256" key="2">
    <source>
        <dbReference type="PIRSR" id="PIRSR006156-1"/>
    </source>
</evidence>
<dbReference type="GO" id="GO:0006402">
    <property type="term" value="P:mRNA catabolic process"/>
    <property type="evidence" value="ECO:0007669"/>
    <property type="project" value="TreeGrafter"/>
</dbReference>
<feature type="active site" description="Proton donor" evidence="2">
    <location>
        <position position="84"/>
    </location>
</feature>
<organism evidence="3 4">
    <name type="scientific">Helicobacter aurati</name>
    <dbReference type="NCBI Taxonomy" id="137778"/>
    <lineage>
        <taxon>Bacteria</taxon>
        <taxon>Pseudomonadati</taxon>
        <taxon>Campylobacterota</taxon>
        <taxon>Epsilonproteobacteria</taxon>
        <taxon>Campylobacterales</taxon>
        <taxon>Helicobacteraceae</taxon>
        <taxon>Helicobacter</taxon>
    </lineage>
</organism>
<keyword evidence="4" id="KW-1185">Reference proteome</keyword>
<dbReference type="RefSeq" id="WP_104762782.1">
    <property type="nucleotide sequence ID" value="NZ_FZPM01000008.1"/>
</dbReference>
<dbReference type="AlphaFoldDB" id="A0A3D8IXS5"/>
<dbReference type="SUPFAM" id="SSF143011">
    <property type="entry name" value="RelE-like"/>
    <property type="match status" value="1"/>
</dbReference>
<name>A0A3D8IXS5_9HELI</name>